<dbReference type="RefSeq" id="WP_272778851.1">
    <property type="nucleotide sequence ID" value="NZ_JAQQLI010000035.1"/>
</dbReference>
<protein>
    <recommendedName>
        <fullName evidence="4">DUF2474 domain-containing protein</fullName>
    </recommendedName>
</protein>
<comment type="caution">
    <text evidence="2">The sequence shown here is derived from an EMBL/GenBank/DDBJ whole genome shotgun (WGS) entry which is preliminary data.</text>
</comment>
<organism evidence="2 3">
    <name type="scientific">Rhodoplanes tepidamans</name>
    <name type="common">Rhodoplanes cryptolactis</name>
    <dbReference type="NCBI Taxonomy" id="200616"/>
    <lineage>
        <taxon>Bacteria</taxon>
        <taxon>Pseudomonadati</taxon>
        <taxon>Pseudomonadota</taxon>
        <taxon>Alphaproteobacteria</taxon>
        <taxon>Hyphomicrobiales</taxon>
        <taxon>Nitrobacteraceae</taxon>
        <taxon>Rhodoplanes</taxon>
    </lineage>
</organism>
<dbReference type="Proteomes" id="UP001165652">
    <property type="component" value="Unassembled WGS sequence"/>
</dbReference>
<sequence length="52" mass="5806">MTLHRFEQVPSTSDNRCARFWLVLIVVVALTCAWLTVSAVIHQALIRGGLVL</sequence>
<evidence type="ECO:0008006" key="4">
    <source>
        <dbReference type="Google" id="ProtNLM"/>
    </source>
</evidence>
<keyword evidence="1" id="KW-0472">Membrane</keyword>
<proteinExistence type="predicted"/>
<keyword evidence="1" id="KW-0812">Transmembrane</keyword>
<dbReference type="EMBL" id="JAQQLI010000035">
    <property type="protein sequence ID" value="MDC7788015.1"/>
    <property type="molecule type" value="Genomic_DNA"/>
</dbReference>
<name>A0ABT5JG59_RHOTP</name>
<reference evidence="2" key="1">
    <citation type="journal article" date="2023" name="Microbiol Resour">
        <title>Genome Sequences of Rhodoplanes serenus and Two Thermotolerant Strains, Rhodoplanes tepidamans and 'Rhodoplanes cryptolactis,' Further Refine the Genus.</title>
        <authorList>
            <person name="Rayyan A.A."/>
            <person name="Kyndt J.A."/>
        </authorList>
    </citation>
    <scope>NUCLEOTIDE SEQUENCE</scope>
    <source>
        <strain evidence="2">DSM 9987</strain>
    </source>
</reference>
<feature type="transmembrane region" description="Helical" evidence="1">
    <location>
        <begin position="20"/>
        <end position="41"/>
    </location>
</feature>
<keyword evidence="1" id="KW-1133">Transmembrane helix</keyword>
<evidence type="ECO:0000256" key="1">
    <source>
        <dbReference type="SAM" id="Phobius"/>
    </source>
</evidence>
<gene>
    <name evidence="2" type="ORF">PQJ73_20185</name>
</gene>
<evidence type="ECO:0000313" key="3">
    <source>
        <dbReference type="Proteomes" id="UP001165652"/>
    </source>
</evidence>
<reference evidence="2" key="2">
    <citation type="submission" date="2023-02" db="EMBL/GenBank/DDBJ databases">
        <authorList>
            <person name="Rayyan A."/>
            <person name="Meyer T."/>
            <person name="Kyndt J.A."/>
        </authorList>
    </citation>
    <scope>NUCLEOTIDE SEQUENCE</scope>
    <source>
        <strain evidence="2">DSM 9987</strain>
    </source>
</reference>
<evidence type="ECO:0000313" key="2">
    <source>
        <dbReference type="EMBL" id="MDC7788015.1"/>
    </source>
</evidence>
<accession>A0ABT5JG59</accession>
<keyword evidence="3" id="KW-1185">Reference proteome</keyword>